<feature type="domain" description="DUF6546" evidence="1">
    <location>
        <begin position="271"/>
        <end position="482"/>
    </location>
</feature>
<keyword evidence="3" id="KW-1185">Reference proteome</keyword>
<comment type="caution">
    <text evidence="2">The sequence shown here is derived from an EMBL/GenBank/DDBJ whole genome shotgun (WGS) entry which is preliminary data.</text>
</comment>
<evidence type="ECO:0000313" key="2">
    <source>
        <dbReference type="EMBL" id="KAK0721488.1"/>
    </source>
</evidence>
<dbReference type="Pfam" id="PF20183">
    <property type="entry name" value="DUF6546"/>
    <property type="match status" value="1"/>
</dbReference>
<reference evidence="2" key="1">
    <citation type="submission" date="2023-06" db="EMBL/GenBank/DDBJ databases">
        <title>Genome-scale phylogeny and comparative genomics of the fungal order Sordariales.</title>
        <authorList>
            <consortium name="Lawrence Berkeley National Laboratory"/>
            <person name="Hensen N."/>
            <person name="Bonometti L."/>
            <person name="Westerberg I."/>
            <person name="Brannstrom I.O."/>
            <person name="Guillou S."/>
            <person name="Cros-Aarteil S."/>
            <person name="Calhoun S."/>
            <person name="Haridas S."/>
            <person name="Kuo A."/>
            <person name="Mondo S."/>
            <person name="Pangilinan J."/>
            <person name="Riley R."/>
            <person name="Labutti K."/>
            <person name="Andreopoulos B."/>
            <person name="Lipzen A."/>
            <person name="Chen C."/>
            <person name="Yanf M."/>
            <person name="Daum C."/>
            <person name="Ng V."/>
            <person name="Clum A."/>
            <person name="Steindorff A."/>
            <person name="Ohm R."/>
            <person name="Martin F."/>
            <person name="Silar P."/>
            <person name="Natvig D."/>
            <person name="Lalanne C."/>
            <person name="Gautier V."/>
            <person name="Ament-Velasquez S.L."/>
            <person name="Kruys A."/>
            <person name="Hutchinson M.I."/>
            <person name="Powell A.J."/>
            <person name="Barry K."/>
            <person name="Miller A.N."/>
            <person name="Grigoriev I.V."/>
            <person name="Debuchy R."/>
            <person name="Gladieux P."/>
            <person name="Thoren M.H."/>
            <person name="Johannesson H."/>
        </authorList>
    </citation>
    <scope>NUCLEOTIDE SEQUENCE</scope>
    <source>
        <strain evidence="2">CBS 540.89</strain>
    </source>
</reference>
<gene>
    <name evidence="2" type="ORF">B0T21DRAFT_414669</name>
</gene>
<evidence type="ECO:0000313" key="3">
    <source>
        <dbReference type="Proteomes" id="UP001172159"/>
    </source>
</evidence>
<organism evidence="2 3">
    <name type="scientific">Apiosordaria backusii</name>
    <dbReference type="NCBI Taxonomy" id="314023"/>
    <lineage>
        <taxon>Eukaryota</taxon>
        <taxon>Fungi</taxon>
        <taxon>Dikarya</taxon>
        <taxon>Ascomycota</taxon>
        <taxon>Pezizomycotina</taxon>
        <taxon>Sordariomycetes</taxon>
        <taxon>Sordariomycetidae</taxon>
        <taxon>Sordariales</taxon>
        <taxon>Lasiosphaeriaceae</taxon>
        <taxon>Apiosordaria</taxon>
    </lineage>
</organism>
<dbReference type="AlphaFoldDB" id="A0AA40E3R7"/>
<sequence length="504" mass="58511">MGGFLPWERLPKEIRLMILEQFLSLSEIEGFSVASAAAVCQEWQPVIEKHTFRSLHLSFQDPATRYHICRLPKRSESIRHLNFGIFLREYGYKEVVNACKYTSRNWTLERADAIQIEFSLRHMFTILRRIKPNRRKQLEVDLTVESPSDPIHHFGCDCGQSMELYDLERNWEWADDVQARPTPPPWAVRKLFDYIYVPSELWSQHPPLKAPAVTKLTLRRQTRRRWPWEGALEEIIRRFPNLEELHWEYWPFMIKIGQSASKGVDLGFFSRMKRVTIFQDFREDIHEAIRLFFPHDDDDVFNNARSAPPGGSMAFAKASYNLESFAGSFVVDAKDFLPTSVSVWPNLTSLALTSGLLVPCPEDDDHDEYIKEINKMFERAAGAALRMPCLQVMELWNGKKGVAGCFRFRVSTRAGYRRVGTISWTGTWELAFGERIIRCWQEVSWGLDAFFELGTTKPLKEDSIKSHADAIIQLQLENQVIHPISLAEIQEETSWNEDSAYIRG</sequence>
<protein>
    <recommendedName>
        <fullName evidence="1">DUF6546 domain-containing protein</fullName>
    </recommendedName>
</protein>
<dbReference type="InterPro" id="IPR046676">
    <property type="entry name" value="DUF6546"/>
</dbReference>
<accession>A0AA40E3R7</accession>
<proteinExistence type="predicted"/>
<name>A0AA40E3R7_9PEZI</name>
<dbReference type="Proteomes" id="UP001172159">
    <property type="component" value="Unassembled WGS sequence"/>
</dbReference>
<dbReference type="EMBL" id="JAUKTV010000012">
    <property type="protein sequence ID" value="KAK0721488.1"/>
    <property type="molecule type" value="Genomic_DNA"/>
</dbReference>
<evidence type="ECO:0000259" key="1">
    <source>
        <dbReference type="Pfam" id="PF20183"/>
    </source>
</evidence>